<dbReference type="EMBL" id="CP002048">
    <property type="protein sequence ID" value="ADI00900.1"/>
    <property type="molecule type" value="Genomic_DNA"/>
</dbReference>
<keyword evidence="2" id="KW-1185">Reference proteome</keyword>
<dbReference type="InterPro" id="IPR014202">
    <property type="entry name" value="Spore_II_R"/>
</dbReference>
<dbReference type="STRING" id="643648.Slip_0100"/>
<evidence type="ECO:0000313" key="1">
    <source>
        <dbReference type="EMBL" id="ADI00900.1"/>
    </source>
</evidence>
<accession>D7CIN5</accession>
<dbReference type="Pfam" id="PF09551">
    <property type="entry name" value="Spore_II_R"/>
    <property type="match status" value="1"/>
</dbReference>
<name>D7CIN5_SYNLT</name>
<evidence type="ECO:0000313" key="2">
    <source>
        <dbReference type="Proteomes" id="UP000000378"/>
    </source>
</evidence>
<protein>
    <submittedName>
        <fullName evidence="1">Stage II sporulation protein R</fullName>
    </submittedName>
</protein>
<reference evidence="2" key="1">
    <citation type="journal article" date="2010" name="Stand. Genomic Sci.">
        <title>Complete genome sequence of Syntrophothermus lipocalidus type strain (TGB-C1T).</title>
        <authorList>
            <consortium name="US DOE Joint Genome Institute (JGI-PGF)"/>
            <person name="Djao O."/>
            <person name="Zhang X."/>
            <person name="Lucas S."/>
            <person name="Lapidus A."/>
            <person name="Glavina Del Rio T."/>
            <person name="Nolan M."/>
            <person name="Tice H."/>
            <person name="Cheng J."/>
            <person name="Han C."/>
            <person name="Tapia R."/>
            <person name="Goodwin L."/>
            <person name="Pitluck S."/>
            <person name="Liolios K."/>
            <person name="Ivanova N."/>
            <person name="Mavromatis K."/>
            <person name="Mikhailova N."/>
            <person name="Ovchinnikova G."/>
            <person name="Pati A."/>
            <person name="Brambilla E."/>
            <person name="Chen A."/>
            <person name="Palaniappan K."/>
            <person name="Land M."/>
            <person name="Hauser L."/>
            <person name="Chang Y."/>
            <person name="Jeffries C."/>
            <person name="Rohde M."/>
            <person name="Sikorski J."/>
            <person name="Spring S."/>
            <person name="Goker M."/>
            <person name="Detter J."/>
            <person name="Woyke T."/>
            <person name="Bristow J."/>
            <person name="Eisen J."/>
            <person name="Markowitz V."/>
            <person name="Hugenholtz P."/>
            <person name="Kyrpides N."/>
            <person name="Klenk H."/>
        </authorList>
    </citation>
    <scope>NUCLEOTIDE SEQUENCE [LARGE SCALE GENOMIC DNA]</scope>
    <source>
        <strain evidence="2">DSM 12680 / TGB-C1</strain>
    </source>
</reference>
<dbReference type="Proteomes" id="UP000000378">
    <property type="component" value="Chromosome"/>
</dbReference>
<sequence length="191" mass="22208">MNLHRTLIVLLLFGTLLGLVNMEQMNQIQVYNQVLRLHVIANSDSRQDQALKLKVKDRIVTLMRKELDNVRDVEEARNRTRQCLPLIQKTAQAEIKNQGYDYPVRVLMGEYEFPTKLYGDMVFPQGRYEAVRVIIGEGRGHNWWCVLFPPLCLVSSQDQGLTLNADSAYSGYEVRLKLREIWKKEVRVTTN</sequence>
<dbReference type="eggNOG" id="ENOG5031K93">
    <property type="taxonomic scope" value="Bacteria"/>
</dbReference>
<dbReference type="HOGENOM" id="CLU_069310_1_0_9"/>
<gene>
    <name evidence="1" type="ordered locus">Slip_0100</name>
</gene>
<dbReference type="NCBIfam" id="TIGR02837">
    <property type="entry name" value="spore_II_R"/>
    <property type="match status" value="1"/>
</dbReference>
<reference evidence="1 2" key="2">
    <citation type="journal article" date="2010" name="Stand. Genomic Sci.">
        <title>Complete genome sequence of Syntrophothermus lipocalidus type strain (TGB-C1).</title>
        <authorList>
            <person name="Djao O.D."/>
            <person name="Zhang X."/>
            <person name="Lucas S."/>
            <person name="Lapidus A."/>
            <person name="Del Rio T.G."/>
            <person name="Nolan M."/>
            <person name="Tice H."/>
            <person name="Cheng J.F."/>
            <person name="Han C."/>
            <person name="Tapia R."/>
            <person name="Goodwin L."/>
            <person name="Pitluck S."/>
            <person name="Liolios K."/>
            <person name="Ivanova N."/>
            <person name="Mavromatis K."/>
            <person name="Mikhailova N."/>
            <person name="Ovchinnikova G."/>
            <person name="Pati A."/>
            <person name="Brambilla E."/>
            <person name="Chen A."/>
            <person name="Palaniappan K."/>
            <person name="Land M."/>
            <person name="Hauser L."/>
            <person name="Chang Y.J."/>
            <person name="Jeffries C.D."/>
            <person name="Rohde M."/>
            <person name="Sikorski J."/>
            <person name="Spring S."/>
            <person name="Goker M."/>
            <person name="Detter J.C."/>
            <person name="Woyke T."/>
            <person name="Bristow J."/>
            <person name="Eisen J.A."/>
            <person name="Markowitz V."/>
            <person name="Hugenholtz P."/>
            <person name="Kyrpides N.C."/>
            <person name="Klenk H.P."/>
        </authorList>
    </citation>
    <scope>NUCLEOTIDE SEQUENCE [LARGE SCALE GENOMIC DNA]</scope>
    <source>
        <strain evidence="2">DSM 12680 / TGB-C1</strain>
    </source>
</reference>
<dbReference type="KEGG" id="slp:Slip_0100"/>
<organism evidence="1 2">
    <name type="scientific">Syntrophothermus lipocalidus (strain DSM 12680 / TGB-C1)</name>
    <dbReference type="NCBI Taxonomy" id="643648"/>
    <lineage>
        <taxon>Bacteria</taxon>
        <taxon>Bacillati</taxon>
        <taxon>Bacillota</taxon>
        <taxon>Clostridia</taxon>
        <taxon>Eubacteriales</taxon>
        <taxon>Syntrophomonadaceae</taxon>
        <taxon>Syntrophothermus</taxon>
    </lineage>
</organism>
<dbReference type="AlphaFoldDB" id="D7CIN5"/>
<proteinExistence type="predicted"/>